<organism evidence="3">
    <name type="scientific">uncultured Caudovirales phage</name>
    <dbReference type="NCBI Taxonomy" id="2100421"/>
    <lineage>
        <taxon>Viruses</taxon>
        <taxon>Duplodnaviria</taxon>
        <taxon>Heunggongvirae</taxon>
        <taxon>Uroviricota</taxon>
        <taxon>Caudoviricetes</taxon>
        <taxon>Peduoviridae</taxon>
        <taxon>Maltschvirus</taxon>
        <taxon>Maltschvirus maltsch</taxon>
    </lineage>
</organism>
<dbReference type="CDD" id="cd06257">
    <property type="entry name" value="DnaJ"/>
    <property type="match status" value="1"/>
</dbReference>
<protein>
    <submittedName>
        <fullName evidence="3">DnaJ domain</fullName>
    </submittedName>
</protein>
<feature type="region of interest" description="Disordered" evidence="1">
    <location>
        <begin position="100"/>
        <end position="119"/>
    </location>
</feature>
<dbReference type="Pfam" id="PF01556">
    <property type="entry name" value="DnaJ_C"/>
    <property type="match status" value="1"/>
</dbReference>
<name>A0A6J5NQW3_9CAUD</name>
<dbReference type="GO" id="GO:0044183">
    <property type="term" value="F:protein folding chaperone"/>
    <property type="evidence" value="ECO:0007669"/>
    <property type="project" value="TreeGrafter"/>
</dbReference>
<dbReference type="PANTHER" id="PTHR43948">
    <property type="entry name" value="DNAJ HOMOLOG SUBFAMILY B"/>
    <property type="match status" value="1"/>
</dbReference>
<dbReference type="PROSITE" id="PS00636">
    <property type="entry name" value="DNAJ_1"/>
    <property type="match status" value="1"/>
</dbReference>
<dbReference type="PANTHER" id="PTHR43948:SF10">
    <property type="entry name" value="MRJ, ISOFORM E"/>
    <property type="match status" value="1"/>
</dbReference>
<reference evidence="3" key="1">
    <citation type="submission" date="2020-04" db="EMBL/GenBank/DDBJ databases">
        <authorList>
            <person name="Chiriac C."/>
            <person name="Salcher M."/>
            <person name="Ghai R."/>
            <person name="Kavagutti S V."/>
        </authorList>
    </citation>
    <scope>NUCLEOTIDE SEQUENCE</scope>
</reference>
<dbReference type="SMART" id="SM00271">
    <property type="entry name" value="DnaJ"/>
    <property type="match status" value="1"/>
</dbReference>
<dbReference type="SUPFAM" id="SSF46565">
    <property type="entry name" value="Chaperone J-domain"/>
    <property type="match status" value="1"/>
</dbReference>
<dbReference type="Gene3D" id="1.10.287.110">
    <property type="entry name" value="DnaJ domain"/>
    <property type="match status" value="1"/>
</dbReference>
<dbReference type="Pfam" id="PF00226">
    <property type="entry name" value="DnaJ"/>
    <property type="match status" value="1"/>
</dbReference>
<dbReference type="GO" id="GO:0051082">
    <property type="term" value="F:unfolded protein binding"/>
    <property type="evidence" value="ECO:0007669"/>
    <property type="project" value="TreeGrafter"/>
</dbReference>
<evidence type="ECO:0000259" key="2">
    <source>
        <dbReference type="PROSITE" id="PS50076"/>
    </source>
</evidence>
<evidence type="ECO:0000313" key="3">
    <source>
        <dbReference type="EMBL" id="CAB4159545.1"/>
    </source>
</evidence>
<dbReference type="PRINTS" id="PR00625">
    <property type="entry name" value="JDOMAIN"/>
</dbReference>
<feature type="domain" description="J" evidence="2">
    <location>
        <begin position="2"/>
        <end position="67"/>
    </location>
</feature>
<dbReference type="PROSITE" id="PS50076">
    <property type="entry name" value="DNAJ_2"/>
    <property type="match status" value="1"/>
</dbReference>
<dbReference type="InterPro" id="IPR001623">
    <property type="entry name" value="DnaJ_domain"/>
</dbReference>
<gene>
    <name evidence="3" type="ORF">UFOVP699_281</name>
</gene>
<dbReference type="EMBL" id="LR796670">
    <property type="protein sequence ID" value="CAB4159545.1"/>
    <property type="molecule type" value="Genomic_DNA"/>
</dbReference>
<evidence type="ECO:0000256" key="1">
    <source>
        <dbReference type="SAM" id="MobiDB-lite"/>
    </source>
</evidence>
<accession>A0A6J5NQW3</accession>
<dbReference type="InterPro" id="IPR018253">
    <property type="entry name" value="DnaJ_domain_CS"/>
</dbReference>
<dbReference type="GO" id="GO:0051087">
    <property type="term" value="F:protein-folding chaperone binding"/>
    <property type="evidence" value="ECO:0007669"/>
    <property type="project" value="TreeGrafter"/>
</dbReference>
<dbReference type="InterPro" id="IPR002939">
    <property type="entry name" value="DnaJ_C"/>
</dbReference>
<dbReference type="InterPro" id="IPR036869">
    <property type="entry name" value="J_dom_sf"/>
</dbReference>
<sequence length="335" mass="38502">MDYYSELGVNKSASEAEIKKAYRKLAVEYHPDKNQGNKDAEEKFKKISEAYQVLSDEKKRREYDQKSFSKAEGARGPGGFGFDDFVNNFGGDFHDWRKKSNDRARKTQGRTHAPPPSTEHLDIRLDECISLSDALTGKKIEISFPRKKIDYLNASGSMINYTIEDEEKEIAITLNLKKIYLPIKQENNKTYTVVRIPRLGNEEVKTRSDIWGEIEQLPIIGDLYVTIYFDVPEKVKIEGNRIVHIIDVPFSKTLFDKEKLTIETLFNKKYEASITRPKSLSNLKFSIPNEGILDEKGKTGEYLVKFDVLAPNIDNLSEEKRNKLKDIILECESKS</sequence>
<proteinExistence type="predicted"/>